<dbReference type="Pfam" id="PF13416">
    <property type="entry name" value="SBP_bac_8"/>
    <property type="match status" value="1"/>
</dbReference>
<evidence type="ECO:0000313" key="6">
    <source>
        <dbReference type="EMBL" id="MBC3469561.1"/>
    </source>
</evidence>
<keyword evidence="2" id="KW-0813">Transport</keyword>
<reference evidence="7" key="3">
    <citation type="submission" date="2021-06" db="EMBL/GenBank/DDBJ databases">
        <title>Updating the genus Pseudomonas: Description of 43 new species and partition of the Pseudomonas putida group.</title>
        <authorList>
            <person name="Girard L."/>
            <person name="Lood C."/>
            <person name="Vandamme P."/>
            <person name="Rokni-Zadeh H."/>
            <person name="Van Noort V."/>
            <person name="Hofte M."/>
            <person name="Lavigne R."/>
            <person name="De Mot R."/>
        </authorList>
    </citation>
    <scope>NUCLEOTIDE SEQUENCE</scope>
    <source>
        <strain evidence="7">RW4S2</strain>
    </source>
</reference>
<keyword evidence="4" id="KW-0574">Periplasm</keyword>
<evidence type="ECO:0000313" key="7">
    <source>
        <dbReference type="EMBL" id="MBV4543236.1"/>
    </source>
</evidence>
<dbReference type="Proteomes" id="UP000628137">
    <property type="component" value="Unassembled WGS sequence"/>
</dbReference>
<reference evidence="6 8" key="1">
    <citation type="journal article" date="2020" name="Microorganisms">
        <title>Reliable Identification of Environmental Pseudomonas Isolates Using the rpoD Gene.</title>
        <authorList>
            <consortium name="The Broad Institute Genome Sequencing Platform"/>
            <person name="Girard L."/>
            <person name="Lood C."/>
            <person name="Rokni-Zadeh H."/>
            <person name="van Noort V."/>
            <person name="Lavigne R."/>
            <person name="De Mot R."/>
        </authorList>
    </citation>
    <scope>NUCLEOTIDE SEQUENCE</scope>
    <source>
        <strain evidence="6 8">RW4S2</strain>
    </source>
</reference>
<dbReference type="AlphaFoldDB" id="A0A923K3Y8"/>
<dbReference type="GO" id="GO:0042597">
    <property type="term" value="C:periplasmic space"/>
    <property type="evidence" value="ECO:0007669"/>
    <property type="project" value="UniProtKB-SubCell"/>
</dbReference>
<name>A0A923K3Y8_9PSED</name>
<feature type="signal peptide" evidence="5">
    <location>
        <begin position="1"/>
        <end position="22"/>
    </location>
</feature>
<evidence type="ECO:0000256" key="5">
    <source>
        <dbReference type="SAM" id="SignalP"/>
    </source>
</evidence>
<proteinExistence type="predicted"/>
<evidence type="ECO:0000256" key="3">
    <source>
        <dbReference type="ARBA" id="ARBA00022729"/>
    </source>
</evidence>
<dbReference type="GO" id="GO:0019808">
    <property type="term" value="F:polyamine binding"/>
    <property type="evidence" value="ECO:0007669"/>
    <property type="project" value="InterPro"/>
</dbReference>
<organism evidence="6">
    <name type="scientific">Pseudomonas vlassakiae</name>
    <dbReference type="NCBI Taxonomy" id="485888"/>
    <lineage>
        <taxon>Bacteria</taxon>
        <taxon>Pseudomonadati</taxon>
        <taxon>Pseudomonadota</taxon>
        <taxon>Gammaproteobacteria</taxon>
        <taxon>Pseudomonadales</taxon>
        <taxon>Pseudomonadaceae</taxon>
        <taxon>Pseudomonas</taxon>
    </lineage>
</organism>
<accession>A0A923K3Y8</accession>
<dbReference type="InterPro" id="IPR006059">
    <property type="entry name" value="SBP"/>
</dbReference>
<feature type="chain" id="PRO_5044697086" evidence="5">
    <location>
        <begin position="23"/>
        <end position="368"/>
    </location>
</feature>
<keyword evidence="3 5" id="KW-0732">Signal</keyword>
<dbReference type="GO" id="GO:0015846">
    <property type="term" value="P:polyamine transport"/>
    <property type="evidence" value="ECO:0007669"/>
    <property type="project" value="InterPro"/>
</dbReference>
<evidence type="ECO:0000313" key="8">
    <source>
        <dbReference type="Proteomes" id="UP000628137"/>
    </source>
</evidence>
<dbReference type="EMBL" id="JABWRP020000016">
    <property type="protein sequence ID" value="MBV4543236.1"/>
    <property type="molecule type" value="Genomic_DNA"/>
</dbReference>
<evidence type="ECO:0000256" key="2">
    <source>
        <dbReference type="ARBA" id="ARBA00022448"/>
    </source>
</evidence>
<dbReference type="InterPro" id="IPR001188">
    <property type="entry name" value="Sperm_putr-bd"/>
</dbReference>
<dbReference type="SUPFAM" id="SSF53850">
    <property type="entry name" value="Periplasmic binding protein-like II"/>
    <property type="match status" value="1"/>
</dbReference>
<gene>
    <name evidence="7" type="ORF">HU738_019525</name>
    <name evidence="6" type="ORF">HU738_03250</name>
</gene>
<dbReference type="EMBL" id="JABWRP010000002">
    <property type="protein sequence ID" value="MBC3469561.1"/>
    <property type="molecule type" value="Genomic_DNA"/>
</dbReference>
<dbReference type="PIRSF" id="PIRSF019574">
    <property type="entry name" value="Periplasmic_polyamine_BP"/>
    <property type="match status" value="1"/>
</dbReference>
<dbReference type="RefSeq" id="WP_186601241.1">
    <property type="nucleotide sequence ID" value="NZ_JABWRP020000016.1"/>
</dbReference>
<evidence type="ECO:0000256" key="1">
    <source>
        <dbReference type="ARBA" id="ARBA00004418"/>
    </source>
</evidence>
<dbReference type="PANTHER" id="PTHR30222:SF12">
    <property type="entry name" value="NORSPERMIDINE SENSOR"/>
    <property type="match status" value="1"/>
</dbReference>
<keyword evidence="8" id="KW-1185">Reference proteome</keyword>
<evidence type="ECO:0000256" key="4">
    <source>
        <dbReference type="ARBA" id="ARBA00022764"/>
    </source>
</evidence>
<dbReference type="PANTHER" id="PTHR30222">
    <property type="entry name" value="SPERMIDINE/PUTRESCINE-BINDING PERIPLASMIC PROTEIN"/>
    <property type="match status" value="1"/>
</dbReference>
<comment type="caution">
    <text evidence="6">The sequence shown here is derived from an EMBL/GenBank/DDBJ whole genome shotgun (WGS) entry which is preliminary data.</text>
</comment>
<dbReference type="Gene3D" id="3.40.190.10">
    <property type="entry name" value="Periplasmic binding protein-like II"/>
    <property type="match status" value="2"/>
</dbReference>
<dbReference type="PRINTS" id="PR00909">
    <property type="entry name" value="SPERMDNBNDNG"/>
</dbReference>
<sequence length="368" mass="40612">MKQLRLALCSRVLAVLATLTCAQIDAASDTVRFYNWYQLIDPQTLQTFERQTGTRLILDTFASIEIMLAKVMTGGSGYDLTMATDHALPALISAGALQKLDTSKLKNWQHLDPDVLDKLQANDPGNQYAVPYLIGTTGIGYNAELVARVLGDEAPVDSWDLIFKEENIAKLSECGVAMLDSAAEIMPIAMHYLGLPDNSEKPEHYAQAQALLMKIRPHVRYFDSSKFVTDLINGELCAVITWSGGIHDARRILEENGIKRDLRYRIPKEGAPIWTENLVMLKDAGNPQASLALIDHLIGADVATVNSTYLGYPNANSTSRALLEPTVQANRLDQPSPGVMNRLFPLKALPHAAERIRTRAWSRIKTGS</sequence>
<reference evidence="6" key="2">
    <citation type="submission" date="2020-07" db="EMBL/GenBank/DDBJ databases">
        <authorList>
            <person name="Lood C."/>
            <person name="Girard L."/>
        </authorList>
    </citation>
    <scope>NUCLEOTIDE SEQUENCE</scope>
    <source>
        <strain evidence="6">RW4S2</strain>
    </source>
</reference>
<comment type="subcellular location">
    <subcellularLocation>
        <location evidence="1">Periplasm</location>
    </subcellularLocation>
</comment>
<protein>
    <submittedName>
        <fullName evidence="6">Extracellular solute-binding protein</fullName>
    </submittedName>
</protein>